<evidence type="ECO:0000256" key="1">
    <source>
        <dbReference type="SAM" id="MobiDB-lite"/>
    </source>
</evidence>
<comment type="caution">
    <text evidence="2">The sequence shown here is derived from an EMBL/GenBank/DDBJ whole genome shotgun (WGS) entry which is preliminary data.</text>
</comment>
<protein>
    <recommendedName>
        <fullName evidence="4">Tox-REase-5 domain-containing protein</fullName>
    </recommendedName>
</protein>
<name>A0A2T1DIU9_9CYAN</name>
<evidence type="ECO:0008006" key="4">
    <source>
        <dbReference type="Google" id="ProtNLM"/>
    </source>
</evidence>
<evidence type="ECO:0000313" key="3">
    <source>
        <dbReference type="Proteomes" id="UP000238634"/>
    </source>
</evidence>
<dbReference type="STRING" id="1920490.GCA_001895925_04192"/>
<dbReference type="Proteomes" id="UP000238634">
    <property type="component" value="Unassembled WGS sequence"/>
</dbReference>
<keyword evidence="3" id="KW-1185">Reference proteome</keyword>
<gene>
    <name evidence="2" type="ORF">C7B65_08075</name>
</gene>
<dbReference type="RefSeq" id="WP_073070304.1">
    <property type="nucleotide sequence ID" value="NZ_MPPI01000006.1"/>
</dbReference>
<accession>A0A2T1DIU9</accession>
<organism evidence="2 3">
    <name type="scientific">Phormidesmis priestleyi ULC007</name>
    <dbReference type="NCBI Taxonomy" id="1920490"/>
    <lineage>
        <taxon>Bacteria</taxon>
        <taxon>Bacillati</taxon>
        <taxon>Cyanobacteriota</taxon>
        <taxon>Cyanophyceae</taxon>
        <taxon>Leptolyngbyales</taxon>
        <taxon>Leptolyngbyaceae</taxon>
        <taxon>Phormidesmis</taxon>
    </lineage>
</organism>
<proteinExistence type="predicted"/>
<sequence length="318" mass="33436">MSAADLIARIDAARGDRQRASDLLAEARGMSEPQPEPPQEGLPDTLIDIVQGDFDWGDGRDVGGLFGEVLGGALGGSLGTRGGVALGGLIGPVAAVAGGIILGGVGHIVGSEGGRALGGELGEEIEDLLEGRGFGTGDENSEGAIPAPRTGDPVPVPVIGDRVPGLPTSHYGESRDQTPTNPSNTKAREYDAKVNGNDTGLVVYLDNPNSGRSDKDNPNFGMGDTEFDWVEYGPNGKITLLDAKYAGDSGYYANYPQGSVAQAQKQILAMANSGIDHEKIRIEWRVSTKEAQQALQAKFKEKSIDDKLITVEYYPEEE</sequence>
<dbReference type="EMBL" id="PVWG01000006">
    <property type="protein sequence ID" value="PSB20385.1"/>
    <property type="molecule type" value="Genomic_DNA"/>
</dbReference>
<reference evidence="2 3" key="2">
    <citation type="submission" date="2018-03" db="EMBL/GenBank/DDBJ databases">
        <title>The ancient ancestry and fast evolution of plastids.</title>
        <authorList>
            <person name="Moore K.R."/>
            <person name="Magnabosco C."/>
            <person name="Momper L."/>
            <person name="Gold D.A."/>
            <person name="Bosak T."/>
            <person name="Fournier G.P."/>
        </authorList>
    </citation>
    <scope>NUCLEOTIDE SEQUENCE [LARGE SCALE GENOMIC DNA]</scope>
    <source>
        <strain evidence="2 3">ULC007</strain>
    </source>
</reference>
<evidence type="ECO:0000313" key="2">
    <source>
        <dbReference type="EMBL" id="PSB20385.1"/>
    </source>
</evidence>
<reference evidence="2 3" key="1">
    <citation type="submission" date="2018-02" db="EMBL/GenBank/DDBJ databases">
        <authorList>
            <person name="Cohen D.B."/>
            <person name="Kent A.D."/>
        </authorList>
    </citation>
    <scope>NUCLEOTIDE SEQUENCE [LARGE SCALE GENOMIC DNA]</scope>
    <source>
        <strain evidence="2 3">ULC007</strain>
    </source>
</reference>
<feature type="region of interest" description="Disordered" evidence="1">
    <location>
        <begin position="133"/>
        <end position="189"/>
    </location>
</feature>
<dbReference type="AlphaFoldDB" id="A0A2T1DIU9"/>